<feature type="domain" description="UBC core" evidence="10">
    <location>
        <begin position="5"/>
        <end position="156"/>
    </location>
</feature>
<dbReference type="CDD" id="cd23805">
    <property type="entry name" value="UBCc_UBE2T"/>
    <property type="match status" value="1"/>
</dbReference>
<dbReference type="AlphaFoldDB" id="A0A9N9WFS4"/>
<dbReference type="SMART" id="SM00212">
    <property type="entry name" value="UBCc"/>
    <property type="match status" value="1"/>
</dbReference>
<dbReference type="GO" id="GO:0005524">
    <property type="term" value="F:ATP binding"/>
    <property type="evidence" value="ECO:0007669"/>
    <property type="project" value="UniProtKB-KW"/>
</dbReference>
<reference evidence="11" key="2">
    <citation type="submission" date="2022-10" db="EMBL/GenBank/DDBJ databases">
        <authorList>
            <consortium name="ENA_rothamsted_submissions"/>
            <consortium name="culmorum"/>
            <person name="King R."/>
        </authorList>
    </citation>
    <scope>NUCLEOTIDE SEQUENCE</scope>
</reference>
<reference evidence="11" key="1">
    <citation type="submission" date="2021-12" db="EMBL/GenBank/DDBJ databases">
        <authorList>
            <person name="King R."/>
        </authorList>
    </citation>
    <scope>NUCLEOTIDE SEQUENCE</scope>
</reference>
<evidence type="ECO:0000256" key="4">
    <source>
        <dbReference type="ARBA" id="ARBA00022786"/>
    </source>
</evidence>
<evidence type="ECO:0000256" key="1">
    <source>
        <dbReference type="ARBA" id="ARBA00012486"/>
    </source>
</evidence>
<dbReference type="GO" id="GO:0061631">
    <property type="term" value="F:ubiquitin conjugating enzyme activity"/>
    <property type="evidence" value="ECO:0007669"/>
    <property type="project" value="UniProtKB-EC"/>
</dbReference>
<dbReference type="EC" id="2.3.2.23" evidence="1"/>
<dbReference type="EMBL" id="OU893336">
    <property type="protein sequence ID" value="CAG9793116.1"/>
    <property type="molecule type" value="Genomic_DNA"/>
</dbReference>
<dbReference type="PANTHER" id="PTHR24067">
    <property type="entry name" value="UBIQUITIN-CONJUGATING ENZYME E2"/>
    <property type="match status" value="1"/>
</dbReference>
<keyword evidence="2" id="KW-0808">Transferase</keyword>
<evidence type="ECO:0000313" key="11">
    <source>
        <dbReference type="EMBL" id="CAG9793116.1"/>
    </source>
</evidence>
<dbReference type="InterPro" id="IPR016135">
    <property type="entry name" value="UBQ-conjugating_enzyme/RWD"/>
</dbReference>
<evidence type="ECO:0000256" key="6">
    <source>
        <dbReference type="ARBA" id="ARBA00072440"/>
    </source>
</evidence>
<proteinExistence type="predicted"/>
<gene>
    <name evidence="11" type="ORF">DIATSA_LOCUS10581</name>
</gene>
<name>A0A9N9WFS4_9NEOP</name>
<evidence type="ECO:0000256" key="7">
    <source>
        <dbReference type="ARBA" id="ARBA00076317"/>
    </source>
</evidence>
<evidence type="ECO:0000256" key="5">
    <source>
        <dbReference type="ARBA" id="ARBA00022840"/>
    </source>
</evidence>
<dbReference type="SUPFAM" id="SSF54495">
    <property type="entry name" value="UBC-like"/>
    <property type="match status" value="1"/>
</dbReference>
<keyword evidence="3" id="KW-0547">Nucleotide-binding</keyword>
<keyword evidence="5" id="KW-0067">ATP-binding</keyword>
<evidence type="ECO:0000259" key="10">
    <source>
        <dbReference type="PROSITE" id="PS50127"/>
    </source>
</evidence>
<dbReference type="OrthoDB" id="9978460at2759"/>
<evidence type="ECO:0000256" key="2">
    <source>
        <dbReference type="ARBA" id="ARBA00022679"/>
    </source>
</evidence>
<evidence type="ECO:0000256" key="9">
    <source>
        <dbReference type="ARBA" id="ARBA00082133"/>
    </source>
</evidence>
<keyword evidence="12" id="KW-1185">Reference proteome</keyword>
<organism evidence="11 12">
    <name type="scientific">Diatraea saccharalis</name>
    <name type="common">sugarcane borer</name>
    <dbReference type="NCBI Taxonomy" id="40085"/>
    <lineage>
        <taxon>Eukaryota</taxon>
        <taxon>Metazoa</taxon>
        <taxon>Ecdysozoa</taxon>
        <taxon>Arthropoda</taxon>
        <taxon>Hexapoda</taxon>
        <taxon>Insecta</taxon>
        <taxon>Pterygota</taxon>
        <taxon>Neoptera</taxon>
        <taxon>Endopterygota</taxon>
        <taxon>Lepidoptera</taxon>
        <taxon>Glossata</taxon>
        <taxon>Ditrysia</taxon>
        <taxon>Pyraloidea</taxon>
        <taxon>Crambidae</taxon>
        <taxon>Crambinae</taxon>
        <taxon>Diatraea</taxon>
    </lineage>
</organism>
<protein>
    <recommendedName>
        <fullName evidence="6">Ubiquitin-conjugating enzyme E2 T</fullName>
        <ecNumber evidence="1">2.3.2.23</ecNumber>
    </recommendedName>
    <alternativeName>
        <fullName evidence="7">E2 ubiquitin-conjugating enzyme T</fullName>
    </alternativeName>
    <alternativeName>
        <fullName evidence="9">Ubiquitin carrier protein T</fullName>
    </alternativeName>
    <alternativeName>
        <fullName evidence="8">Ubiquitin-protein ligase T</fullName>
    </alternativeName>
</protein>
<keyword evidence="4" id="KW-0833">Ubl conjugation pathway</keyword>
<dbReference type="InterPro" id="IPR000608">
    <property type="entry name" value="UBC"/>
</dbReference>
<dbReference type="FunFam" id="3.10.110.10:FF:000041">
    <property type="entry name" value="Ubiquitin-conjugating enzyme E2 T"/>
    <property type="match status" value="1"/>
</dbReference>
<dbReference type="Pfam" id="PF00179">
    <property type="entry name" value="UQ_con"/>
    <property type="match status" value="1"/>
</dbReference>
<accession>A0A9N9WFS4</accession>
<dbReference type="Proteomes" id="UP001153714">
    <property type="component" value="Chromosome 5"/>
</dbReference>
<dbReference type="Gene3D" id="3.10.110.10">
    <property type="entry name" value="Ubiquitin Conjugating Enzyme"/>
    <property type="match status" value="1"/>
</dbReference>
<dbReference type="PROSITE" id="PS50127">
    <property type="entry name" value="UBC_2"/>
    <property type="match status" value="1"/>
</dbReference>
<dbReference type="InterPro" id="IPR050113">
    <property type="entry name" value="Ub_conjugating_enzyme"/>
</dbReference>
<evidence type="ECO:0000256" key="3">
    <source>
        <dbReference type="ARBA" id="ARBA00022741"/>
    </source>
</evidence>
<evidence type="ECO:0000313" key="12">
    <source>
        <dbReference type="Proteomes" id="UP001153714"/>
    </source>
</evidence>
<sequence length="159" mass="18153">MIASARMARLAREIKNFETKPPWGITCYPEKEDCYDILSVQLLGPKGSPYEKGTFKLTVNIPEKYPFEPPLVKFVTPVYHPNIDKGGRICMDMLKMPPKGGWLPTITLETLLVSLQTLLSNPNPDDPLMMDVANEYKYENEKFKEQARRHTEKHALGTV</sequence>
<evidence type="ECO:0000256" key="8">
    <source>
        <dbReference type="ARBA" id="ARBA00077509"/>
    </source>
</evidence>